<accession>A0A8H5AZ29</accession>
<gene>
    <name evidence="2" type="ORF">D9758_018740</name>
</gene>
<keyword evidence="3" id="KW-1185">Reference proteome</keyword>
<feature type="compositionally biased region" description="Polar residues" evidence="1">
    <location>
        <begin position="203"/>
        <end position="216"/>
    </location>
</feature>
<evidence type="ECO:0000256" key="1">
    <source>
        <dbReference type="SAM" id="MobiDB-lite"/>
    </source>
</evidence>
<proteinExistence type="predicted"/>
<protein>
    <submittedName>
        <fullName evidence="2">Uncharacterized protein</fullName>
    </submittedName>
</protein>
<reference evidence="2 3" key="1">
    <citation type="journal article" date="2020" name="ISME J.">
        <title>Uncovering the hidden diversity of litter-decomposition mechanisms in mushroom-forming fungi.</title>
        <authorList>
            <person name="Floudas D."/>
            <person name="Bentzer J."/>
            <person name="Ahren D."/>
            <person name="Johansson T."/>
            <person name="Persson P."/>
            <person name="Tunlid A."/>
        </authorList>
    </citation>
    <scope>NUCLEOTIDE SEQUENCE [LARGE SCALE GENOMIC DNA]</scope>
    <source>
        <strain evidence="2 3">CBS 291.85</strain>
    </source>
</reference>
<comment type="caution">
    <text evidence="2">The sequence shown here is derived from an EMBL/GenBank/DDBJ whole genome shotgun (WGS) entry which is preliminary data.</text>
</comment>
<organism evidence="2 3">
    <name type="scientific">Tetrapyrgos nigripes</name>
    <dbReference type="NCBI Taxonomy" id="182062"/>
    <lineage>
        <taxon>Eukaryota</taxon>
        <taxon>Fungi</taxon>
        <taxon>Dikarya</taxon>
        <taxon>Basidiomycota</taxon>
        <taxon>Agaricomycotina</taxon>
        <taxon>Agaricomycetes</taxon>
        <taxon>Agaricomycetidae</taxon>
        <taxon>Agaricales</taxon>
        <taxon>Marasmiineae</taxon>
        <taxon>Marasmiaceae</taxon>
        <taxon>Tetrapyrgos</taxon>
    </lineage>
</organism>
<dbReference type="AlphaFoldDB" id="A0A8H5AZ29"/>
<evidence type="ECO:0000313" key="2">
    <source>
        <dbReference type="EMBL" id="KAF5313306.1"/>
    </source>
</evidence>
<sequence length="240" mass="25624">MDDFCTSLINLLLQNQLSSRLASPLASSSISNFLPKQLQETSGDQGGRKDDGMAGNGEMVGNAVTGDLSGKAQEGSWDFGASFRPTSNGHRQVDVDGQGPLYRNTQLASNRRGALVLAPDSGSLFPFPLSGATSFNATPPQSFDAKAYRFPALYNVLVYNQILRLRSKILSESKVSAFLLSSSLSRSTATRPSKDIPPDIDVKSTSQLPFNPPSSGLSTSTIFAVRPSSSSIHLARTFCI</sequence>
<dbReference type="Proteomes" id="UP000559256">
    <property type="component" value="Unassembled WGS sequence"/>
</dbReference>
<evidence type="ECO:0000313" key="3">
    <source>
        <dbReference type="Proteomes" id="UP000559256"/>
    </source>
</evidence>
<dbReference type="EMBL" id="JAACJM010000532">
    <property type="protein sequence ID" value="KAF5313306.1"/>
    <property type="molecule type" value="Genomic_DNA"/>
</dbReference>
<feature type="compositionally biased region" description="Basic and acidic residues" evidence="1">
    <location>
        <begin position="192"/>
        <end position="202"/>
    </location>
</feature>
<feature type="region of interest" description="Disordered" evidence="1">
    <location>
        <begin position="33"/>
        <end position="66"/>
    </location>
</feature>
<name>A0A8H5AZ29_9AGAR</name>
<feature type="compositionally biased region" description="Polar residues" evidence="1">
    <location>
        <begin position="33"/>
        <end position="43"/>
    </location>
</feature>
<feature type="region of interest" description="Disordered" evidence="1">
    <location>
        <begin position="188"/>
        <end position="216"/>
    </location>
</feature>